<feature type="transmembrane region" description="Helical" evidence="5">
    <location>
        <begin position="347"/>
        <end position="368"/>
    </location>
</feature>
<dbReference type="GO" id="GO:0050136">
    <property type="term" value="F:NADH dehydrogenase (quinone) (non-electrogenic) activity"/>
    <property type="evidence" value="ECO:0007669"/>
    <property type="project" value="UniProtKB-UniRule"/>
</dbReference>
<organism evidence="8 9">
    <name type="scientific">Peribacillus simplex</name>
    <dbReference type="NCBI Taxonomy" id="1478"/>
    <lineage>
        <taxon>Bacteria</taxon>
        <taxon>Bacillati</taxon>
        <taxon>Bacillota</taxon>
        <taxon>Bacilli</taxon>
        <taxon>Bacillales</taxon>
        <taxon>Bacillaceae</taxon>
        <taxon>Peribacillus</taxon>
    </lineage>
</organism>
<comment type="catalytic activity">
    <reaction evidence="5">
        <text>a quinone + NADH + 5 H(+)(in) = a quinol + NAD(+) + 4 H(+)(out)</text>
        <dbReference type="Rhea" id="RHEA:57888"/>
        <dbReference type="ChEBI" id="CHEBI:15378"/>
        <dbReference type="ChEBI" id="CHEBI:24646"/>
        <dbReference type="ChEBI" id="CHEBI:57540"/>
        <dbReference type="ChEBI" id="CHEBI:57945"/>
        <dbReference type="ChEBI" id="CHEBI:132124"/>
    </reaction>
</comment>
<accession>A0A120GQ82</accession>
<dbReference type="InterPro" id="IPR010096">
    <property type="entry name" value="NADH-Q_OxRdtase_suN/2"/>
</dbReference>
<keyword evidence="3 5" id="KW-1133">Transmembrane helix</keyword>
<proteinExistence type="inferred from homology"/>
<evidence type="ECO:0000256" key="6">
    <source>
        <dbReference type="RuleBase" id="RU000320"/>
    </source>
</evidence>
<keyword evidence="5" id="KW-0520">NAD</keyword>
<feature type="transmembrane region" description="Helical" evidence="5">
    <location>
        <begin position="471"/>
        <end position="491"/>
    </location>
</feature>
<keyword evidence="9" id="KW-1185">Reference proteome</keyword>
<evidence type="ECO:0000256" key="2">
    <source>
        <dbReference type="ARBA" id="ARBA00022692"/>
    </source>
</evidence>
<keyword evidence="5" id="KW-1003">Cell membrane</keyword>
<evidence type="ECO:0000256" key="1">
    <source>
        <dbReference type="ARBA" id="ARBA00004651"/>
    </source>
</evidence>
<dbReference type="EC" id="7.1.1.-" evidence="5"/>
<keyword evidence="4 5" id="KW-0472">Membrane</keyword>
<evidence type="ECO:0000256" key="3">
    <source>
        <dbReference type="ARBA" id="ARBA00022989"/>
    </source>
</evidence>
<evidence type="ECO:0000256" key="4">
    <source>
        <dbReference type="ARBA" id="ARBA00023136"/>
    </source>
</evidence>
<dbReference type="HAMAP" id="MF_00445">
    <property type="entry name" value="NDH1_NuoN_1"/>
    <property type="match status" value="1"/>
</dbReference>
<keyword evidence="5" id="KW-0874">Quinone</keyword>
<evidence type="ECO:0000256" key="5">
    <source>
        <dbReference type="HAMAP-Rule" id="MF_00445"/>
    </source>
</evidence>
<dbReference type="InterPro" id="IPR001750">
    <property type="entry name" value="ND/Mrp_TM"/>
</dbReference>
<comment type="caution">
    <text evidence="8">The sequence shown here is derived from an EMBL/GenBank/DDBJ whole genome shotgun (WGS) entry which is preliminary data.</text>
</comment>
<feature type="transmembrane region" description="Helical" evidence="5">
    <location>
        <begin position="166"/>
        <end position="190"/>
    </location>
</feature>
<feature type="transmembrane region" description="Helical" evidence="5">
    <location>
        <begin position="318"/>
        <end position="341"/>
    </location>
</feature>
<feature type="transmembrane region" description="Helical" evidence="5">
    <location>
        <begin position="113"/>
        <end position="129"/>
    </location>
</feature>
<feature type="transmembrane region" description="Helical" evidence="5">
    <location>
        <begin position="210"/>
        <end position="237"/>
    </location>
</feature>
<comment type="subcellular location">
    <subcellularLocation>
        <location evidence="1 5">Cell membrane</location>
        <topology evidence="1 5">Multi-pass membrane protein</topology>
    </subcellularLocation>
    <subcellularLocation>
        <location evidence="6">Membrane</location>
        <topology evidence="6">Multi-pass membrane protein</topology>
    </subcellularLocation>
</comment>
<evidence type="ECO:0000313" key="8">
    <source>
        <dbReference type="EMBL" id="KWW20907.1"/>
    </source>
</evidence>
<feature type="transmembrane region" description="Helical" evidence="5">
    <location>
        <begin position="389"/>
        <end position="408"/>
    </location>
</feature>
<dbReference type="Proteomes" id="UP000064189">
    <property type="component" value="Unassembled WGS sequence"/>
</dbReference>
<feature type="transmembrane region" description="Helical" evidence="5">
    <location>
        <begin position="43"/>
        <end position="62"/>
    </location>
</feature>
<keyword evidence="8" id="KW-0830">Ubiquinone</keyword>
<dbReference type="GO" id="GO:0048038">
    <property type="term" value="F:quinone binding"/>
    <property type="evidence" value="ECO:0007669"/>
    <property type="project" value="UniProtKB-KW"/>
</dbReference>
<feature type="transmembrane region" description="Helical" evidence="5">
    <location>
        <begin position="18"/>
        <end position="36"/>
    </location>
</feature>
<reference evidence="8 9" key="1">
    <citation type="submission" date="2015-11" db="EMBL/GenBank/DDBJ databases">
        <title>Genome Sequence of Bacillus simplex strain VanAntwerpen2.</title>
        <authorList>
            <person name="Couger M.B."/>
        </authorList>
    </citation>
    <scope>NUCLEOTIDE SEQUENCE [LARGE SCALE GENOMIC DNA]</scope>
    <source>
        <strain evidence="8 9">VanAntwerpen02</strain>
    </source>
</reference>
<keyword evidence="5" id="KW-0813">Transport</keyword>
<protein>
    <recommendedName>
        <fullName evidence="5">NADH-quinone oxidoreductase subunit N</fullName>
        <ecNumber evidence="5">7.1.1.-</ecNumber>
    </recommendedName>
    <alternativeName>
        <fullName evidence="5">NADH dehydrogenase I subunit N</fullName>
    </alternativeName>
    <alternativeName>
        <fullName evidence="5">NDH-1 subunit N</fullName>
    </alternativeName>
</protein>
<feature type="transmembrane region" description="Helical" evidence="5">
    <location>
        <begin position="428"/>
        <end position="450"/>
    </location>
</feature>
<comment type="similarity">
    <text evidence="5">Belongs to the complex I subunit 2 family.</text>
</comment>
<dbReference type="GO" id="GO:0042773">
    <property type="term" value="P:ATP synthesis coupled electron transport"/>
    <property type="evidence" value="ECO:0007669"/>
    <property type="project" value="InterPro"/>
</dbReference>
<keyword evidence="5" id="KW-1278">Translocase</keyword>
<keyword evidence="2 5" id="KW-0812">Transmembrane</keyword>
<dbReference type="NCBIfam" id="NF004446">
    <property type="entry name" value="PRK05777.2-4"/>
    <property type="match status" value="1"/>
</dbReference>
<dbReference type="PANTHER" id="PTHR22773">
    <property type="entry name" value="NADH DEHYDROGENASE"/>
    <property type="match status" value="1"/>
</dbReference>
<dbReference type="GO" id="GO:0008137">
    <property type="term" value="F:NADH dehydrogenase (ubiquinone) activity"/>
    <property type="evidence" value="ECO:0007669"/>
    <property type="project" value="InterPro"/>
</dbReference>
<evidence type="ECO:0000259" key="7">
    <source>
        <dbReference type="Pfam" id="PF00361"/>
    </source>
</evidence>
<name>A0A120GQ82_9BACI</name>
<feature type="transmembrane region" description="Helical" evidence="5">
    <location>
        <begin position="135"/>
        <end position="154"/>
    </location>
</feature>
<sequence length="508" mass="55335">MDWNTMLSYNWGAMMPEFIILGTTMALSILDLFWPVHFNRRKLAWLALTGIILAGLSLVSLLSFETVSILSDTFRLDSFAKAFKLLLLVGAGLIILLAEGYEPKEGLREHRGEFYYLFLTALLGAMIMTSSGDLITLFVGLELLSLSSYILVGIRKRDRSSNEASMKYVINGGISTAITLFGMSYLYGVTGSVNLGEMSRTMAGMTDSQLQYIMGLAFFMVFVGLSFKIAAAPFHMWAPDAYEGAPIPVAAFLSVISKMAGFVILLRIFLSLFLTAPGDAFGALDFLEKNDGYIAFMAGLTIIIGNVVALRQQNVKRLFAYSSIAHAGYLLVAVATLGGGYFLLDTIWYYLLAYVLMNIGAFAVIQLLSSQSGTEDISIFAGLGRKSPYLALAFTIYILSLAGIPGTSGFIGKLNIFLGTFITEPGHFVLAGIMIAGTIVSYVYYFGLLVQVFFRPIHSDKVIKVRSGVSAVLIICAIGTVLLGVVPNIAFDFIHEQFGDFTDFISGK</sequence>
<evidence type="ECO:0000313" key="9">
    <source>
        <dbReference type="Proteomes" id="UP000064189"/>
    </source>
</evidence>
<dbReference type="RefSeq" id="WP_061141264.1">
    <property type="nucleotide sequence ID" value="NZ_LNNH01000012.1"/>
</dbReference>
<gene>
    <name evidence="5" type="primary">nuoN</name>
    <name evidence="8" type="ORF">AS888_14840</name>
</gene>
<feature type="transmembrane region" description="Helical" evidence="5">
    <location>
        <begin position="249"/>
        <end position="273"/>
    </location>
</feature>
<dbReference type="GO" id="GO:0005886">
    <property type="term" value="C:plasma membrane"/>
    <property type="evidence" value="ECO:0007669"/>
    <property type="project" value="UniProtKB-SubCell"/>
</dbReference>
<dbReference type="AlphaFoldDB" id="A0A120GQ82"/>
<dbReference type="EMBL" id="LNNH01000012">
    <property type="protein sequence ID" value="KWW20907.1"/>
    <property type="molecule type" value="Genomic_DNA"/>
</dbReference>
<dbReference type="Pfam" id="PF00361">
    <property type="entry name" value="Proton_antipo_M"/>
    <property type="match status" value="1"/>
</dbReference>
<comment type="subunit">
    <text evidence="5">NDH-1 is composed of 14 different subunits. Subunits NuoA, H, J, K, L, M, N constitute the membrane sector of the complex.</text>
</comment>
<feature type="domain" description="NADH:quinone oxidoreductase/Mrp antiporter transmembrane" evidence="7">
    <location>
        <begin position="131"/>
        <end position="433"/>
    </location>
</feature>
<feature type="transmembrane region" description="Helical" evidence="5">
    <location>
        <begin position="293"/>
        <end position="311"/>
    </location>
</feature>
<dbReference type="NCBIfam" id="TIGR01770">
    <property type="entry name" value="NDH_I_N"/>
    <property type="match status" value="1"/>
</dbReference>
<comment type="function">
    <text evidence="5">NDH-1 shuttles electrons from NADH, via FMN and iron-sulfur (Fe-S) centers, to quinones in the respiratory chain. The immediate electron acceptor for the enzyme in this species is believed to be a menaquinone. Couples the redox reaction to proton translocation (for every two electrons transferred, four hydrogen ions are translocated across the cytoplasmic membrane), and thus conserves the redox energy in a proton gradient.</text>
</comment>
<feature type="transmembrane region" description="Helical" evidence="5">
    <location>
        <begin position="82"/>
        <end position="101"/>
    </location>
</feature>